<gene>
    <name evidence="1" type="ORF">PLOB_00006708</name>
</gene>
<accession>A0ABN8NCJ1</accession>
<dbReference type="EMBL" id="CALNXK010000013">
    <property type="protein sequence ID" value="CAH3045256.1"/>
    <property type="molecule type" value="Genomic_DNA"/>
</dbReference>
<dbReference type="Proteomes" id="UP001159405">
    <property type="component" value="Unassembled WGS sequence"/>
</dbReference>
<evidence type="ECO:0000313" key="1">
    <source>
        <dbReference type="EMBL" id="CAH3045256.1"/>
    </source>
</evidence>
<comment type="caution">
    <text evidence="1">The sequence shown here is derived from an EMBL/GenBank/DDBJ whole genome shotgun (WGS) entry which is preliminary data.</text>
</comment>
<protein>
    <submittedName>
        <fullName evidence="1">Uncharacterized protein</fullName>
    </submittedName>
</protein>
<keyword evidence="2" id="KW-1185">Reference proteome</keyword>
<evidence type="ECO:0000313" key="2">
    <source>
        <dbReference type="Proteomes" id="UP001159405"/>
    </source>
</evidence>
<reference evidence="1 2" key="1">
    <citation type="submission" date="2022-05" db="EMBL/GenBank/DDBJ databases">
        <authorList>
            <consortium name="Genoscope - CEA"/>
            <person name="William W."/>
        </authorList>
    </citation>
    <scope>NUCLEOTIDE SEQUENCE [LARGE SCALE GENOMIC DNA]</scope>
</reference>
<organism evidence="1 2">
    <name type="scientific">Porites lobata</name>
    <dbReference type="NCBI Taxonomy" id="104759"/>
    <lineage>
        <taxon>Eukaryota</taxon>
        <taxon>Metazoa</taxon>
        <taxon>Cnidaria</taxon>
        <taxon>Anthozoa</taxon>
        <taxon>Hexacorallia</taxon>
        <taxon>Scleractinia</taxon>
        <taxon>Fungiina</taxon>
        <taxon>Poritidae</taxon>
        <taxon>Porites</taxon>
    </lineage>
</organism>
<sequence length="115" mass="13236">LHYSGPVLKGVLPSQHFLHYTMLVTAEAILVRDRITMDQLKLADELLDNFCKFMPELCGEGSQTHNFHLLRHLTFFVQLFDPLWVYSCFGYEALNGFLATMIYGNQHISSQVIQT</sequence>
<proteinExistence type="predicted"/>
<name>A0ABN8NCJ1_9CNID</name>
<feature type="non-terminal residue" evidence="1">
    <location>
        <position position="1"/>
    </location>
</feature>
<dbReference type="PANTHER" id="PTHR46579:SF1">
    <property type="entry name" value="F5_8 TYPE C DOMAIN-CONTAINING PROTEIN"/>
    <property type="match status" value="1"/>
</dbReference>
<dbReference type="PANTHER" id="PTHR46579">
    <property type="entry name" value="F5/8 TYPE C DOMAIN-CONTAINING PROTEIN-RELATED"/>
    <property type="match status" value="1"/>
</dbReference>